<dbReference type="GO" id="GO:0051301">
    <property type="term" value="P:cell division"/>
    <property type="evidence" value="ECO:0007669"/>
    <property type="project" value="UniProtKB-KW"/>
</dbReference>
<dbReference type="HAMAP" id="MF_00033">
    <property type="entry name" value="MurG"/>
    <property type="match status" value="1"/>
</dbReference>
<keyword evidence="8" id="KW-0131">Cell cycle</keyword>
<keyword evidence="6" id="KW-0573">Peptidoglycan synthesis</keyword>
<evidence type="ECO:0000313" key="12">
    <source>
        <dbReference type="EMBL" id="SVA16215.1"/>
    </source>
</evidence>
<protein>
    <recommendedName>
        <fullName evidence="13">Glycosyltransferase family 28 N-terminal domain-containing protein</fullName>
    </recommendedName>
</protein>
<dbReference type="NCBIfam" id="TIGR01133">
    <property type="entry name" value="murG"/>
    <property type="match status" value="1"/>
</dbReference>
<proteinExistence type="inferred from homology"/>
<dbReference type="SUPFAM" id="SSF53756">
    <property type="entry name" value="UDP-Glycosyltransferase/glycogen phosphorylase"/>
    <property type="match status" value="1"/>
</dbReference>
<evidence type="ECO:0000256" key="4">
    <source>
        <dbReference type="ARBA" id="ARBA00022679"/>
    </source>
</evidence>
<reference evidence="12" key="1">
    <citation type="submission" date="2018-05" db="EMBL/GenBank/DDBJ databases">
        <authorList>
            <person name="Lanie J.A."/>
            <person name="Ng W.-L."/>
            <person name="Kazmierczak K.M."/>
            <person name="Andrzejewski T.M."/>
            <person name="Davidsen T.M."/>
            <person name="Wayne K.J."/>
            <person name="Tettelin H."/>
            <person name="Glass J.I."/>
            <person name="Rusch D."/>
            <person name="Podicherti R."/>
            <person name="Tsui H.-C.T."/>
            <person name="Winkler M.E."/>
        </authorList>
    </citation>
    <scope>NUCLEOTIDE SEQUENCE</scope>
</reference>
<feature type="domain" description="Glycosyltransferase family 28 N-terminal" evidence="10">
    <location>
        <begin position="5"/>
        <end position="144"/>
    </location>
</feature>
<keyword evidence="4" id="KW-0808">Transferase</keyword>
<gene>
    <name evidence="12" type="ORF">METZ01_LOCUS69069</name>
</gene>
<evidence type="ECO:0000256" key="2">
    <source>
        <dbReference type="ARBA" id="ARBA00022618"/>
    </source>
</evidence>
<dbReference type="Gene3D" id="3.40.50.2000">
    <property type="entry name" value="Glycogen Phosphorylase B"/>
    <property type="match status" value="2"/>
</dbReference>
<dbReference type="Pfam" id="PF04101">
    <property type="entry name" value="Glyco_tran_28_C"/>
    <property type="match status" value="1"/>
</dbReference>
<organism evidence="12">
    <name type="scientific">marine metagenome</name>
    <dbReference type="NCBI Taxonomy" id="408172"/>
    <lineage>
        <taxon>unclassified sequences</taxon>
        <taxon>metagenomes</taxon>
        <taxon>ecological metagenomes</taxon>
    </lineage>
</organism>
<evidence type="ECO:0000256" key="5">
    <source>
        <dbReference type="ARBA" id="ARBA00022960"/>
    </source>
</evidence>
<dbReference type="GO" id="GO:0050511">
    <property type="term" value="F:undecaprenyldiphospho-muramoylpentapeptide beta-N-acetylglucosaminyltransferase activity"/>
    <property type="evidence" value="ECO:0007669"/>
    <property type="project" value="InterPro"/>
</dbReference>
<keyword evidence="3" id="KW-0328">Glycosyltransferase</keyword>
<keyword evidence="5" id="KW-0133">Cell shape</keyword>
<dbReference type="GO" id="GO:0009252">
    <property type="term" value="P:peptidoglycan biosynthetic process"/>
    <property type="evidence" value="ECO:0007669"/>
    <property type="project" value="UniProtKB-KW"/>
</dbReference>
<evidence type="ECO:0000256" key="7">
    <source>
        <dbReference type="ARBA" id="ARBA00023136"/>
    </source>
</evidence>
<evidence type="ECO:0008006" key="13">
    <source>
        <dbReference type="Google" id="ProtNLM"/>
    </source>
</evidence>
<sequence length="382" mass="42290">MKKRVVIAGGGTGGHLYPGIALARALMRHDMNIEISFVGTQKGLEAKVLPREGFNLKTIISAGLLGKNKIARWVSWFKLPIGTAQSMCFLIRKRPGLVVGVGGYASGPLVLSAWILRIPILIHEQNSISGMTNKWLGKIADKIAVSFKESSESFPKEKVEVTGNMIREEFCQSKEKTLPRTEGPFRVLVLGGSQGSHSINMAMVDALQSLSKQKEGLHITHQTGEADFERVRKKYKENNFSSDIRPFIDDMGDQYRKASLVLCRAGATTLAEVTACGKMSILVPFPHAAHNHQEKNARILEAANAGELVMDEELSGPRIAKSIIQAMEEPGRLETMEKNSYNLGNRDATEKVRRLCMELLEETYRQSGRAKKMQGNYVLSCF</sequence>
<feature type="domain" description="Glycosyl transferase family 28 C-terminal" evidence="11">
    <location>
        <begin position="187"/>
        <end position="350"/>
    </location>
</feature>
<dbReference type="GO" id="GO:0008360">
    <property type="term" value="P:regulation of cell shape"/>
    <property type="evidence" value="ECO:0007669"/>
    <property type="project" value="UniProtKB-KW"/>
</dbReference>
<keyword evidence="2" id="KW-0132">Cell division</keyword>
<keyword evidence="1" id="KW-1003">Cell membrane</keyword>
<evidence type="ECO:0000256" key="8">
    <source>
        <dbReference type="ARBA" id="ARBA00023306"/>
    </source>
</evidence>
<dbReference type="InterPro" id="IPR007235">
    <property type="entry name" value="Glyco_trans_28_C"/>
</dbReference>
<dbReference type="GO" id="GO:0005975">
    <property type="term" value="P:carbohydrate metabolic process"/>
    <property type="evidence" value="ECO:0007669"/>
    <property type="project" value="InterPro"/>
</dbReference>
<dbReference type="InterPro" id="IPR006009">
    <property type="entry name" value="GlcNAc_MurG"/>
</dbReference>
<evidence type="ECO:0000256" key="6">
    <source>
        <dbReference type="ARBA" id="ARBA00022984"/>
    </source>
</evidence>
<evidence type="ECO:0000259" key="10">
    <source>
        <dbReference type="Pfam" id="PF03033"/>
    </source>
</evidence>
<dbReference type="GO" id="GO:0071555">
    <property type="term" value="P:cell wall organization"/>
    <property type="evidence" value="ECO:0007669"/>
    <property type="project" value="UniProtKB-KW"/>
</dbReference>
<evidence type="ECO:0000256" key="3">
    <source>
        <dbReference type="ARBA" id="ARBA00022676"/>
    </source>
</evidence>
<accession>A0A381TJC3</accession>
<dbReference type="InterPro" id="IPR004276">
    <property type="entry name" value="GlycoTrans_28_N"/>
</dbReference>
<evidence type="ECO:0000259" key="11">
    <source>
        <dbReference type="Pfam" id="PF04101"/>
    </source>
</evidence>
<dbReference type="EMBL" id="UINC01004698">
    <property type="protein sequence ID" value="SVA16215.1"/>
    <property type="molecule type" value="Genomic_DNA"/>
</dbReference>
<name>A0A381TJC3_9ZZZZ</name>
<dbReference type="Pfam" id="PF03033">
    <property type="entry name" value="Glyco_transf_28"/>
    <property type="match status" value="1"/>
</dbReference>
<evidence type="ECO:0000256" key="9">
    <source>
        <dbReference type="ARBA" id="ARBA00023316"/>
    </source>
</evidence>
<evidence type="ECO:0000256" key="1">
    <source>
        <dbReference type="ARBA" id="ARBA00022475"/>
    </source>
</evidence>
<keyword evidence="7" id="KW-0472">Membrane</keyword>
<dbReference type="AlphaFoldDB" id="A0A381TJC3"/>
<dbReference type="CDD" id="cd03785">
    <property type="entry name" value="GT28_MurG"/>
    <property type="match status" value="1"/>
</dbReference>
<dbReference type="PANTHER" id="PTHR21015:SF22">
    <property type="entry name" value="GLYCOSYLTRANSFERASE"/>
    <property type="match status" value="1"/>
</dbReference>
<keyword evidence="9" id="KW-0961">Cell wall biogenesis/degradation</keyword>
<dbReference type="PANTHER" id="PTHR21015">
    <property type="entry name" value="UDP-N-ACETYLGLUCOSAMINE--N-ACETYLMURAMYL-(PENTAPEPTIDE) PYROPHOSPHORYL-UNDECAPRENOL N-ACETYLGLUCOSAMINE TRANSFERASE 1"/>
    <property type="match status" value="1"/>
</dbReference>